<dbReference type="AlphaFoldDB" id="A0A6P8Q293"/>
<evidence type="ECO:0000256" key="8">
    <source>
        <dbReference type="ARBA" id="ARBA00023136"/>
    </source>
</evidence>
<keyword evidence="9" id="KW-0325">Glycoprotein</keyword>
<reference evidence="13" key="1">
    <citation type="submission" date="2025-08" db="UniProtKB">
        <authorList>
            <consortium name="RefSeq"/>
        </authorList>
    </citation>
    <scope>IDENTIFICATION</scope>
</reference>
<evidence type="ECO:0000256" key="6">
    <source>
        <dbReference type="ARBA" id="ARBA00022989"/>
    </source>
</evidence>
<dbReference type="KEGG" id="gsh:117350764"/>
<dbReference type="Gene3D" id="3.40.50.300">
    <property type="entry name" value="P-loop containing nucleotide triphosphate hydrolases"/>
    <property type="match status" value="1"/>
</dbReference>
<feature type="region of interest" description="Disordered" evidence="10">
    <location>
        <begin position="445"/>
        <end position="473"/>
    </location>
</feature>
<dbReference type="Pfam" id="PF06990">
    <property type="entry name" value="Gal-3-0_sulfotr"/>
    <property type="match status" value="1"/>
</dbReference>
<keyword evidence="8 11" id="KW-0472">Membrane</keyword>
<sequence length="473" mass="55929">MKRTRKNRSLGNCVKLWLHPRRMKVLACGQTQMYCLAVVICMVIGFTMQILFSQQRILPVYQDVVRFSTWSAEEQEVPSDMKTCQPKEHIMFLKTHKTASSTILNILHRYGDHHNLTFALPIRYQFGYPYLFHSRRVKGFSPDRKQNYHILCHHMRFNLLEVNKVMPKDSFFFSIIRDPVTMAESSFTYYKNASPAFKKVPSFEVFVDNPLMYYNPNKMNNHYARNMLSFDFGFDHNAQFNTTYAKRIVSNVERTFQLILFSEYFDESLVLLKEALCWELDDMVAFKLNFRSKDSVHTLSPQTVEKLKEWNALDWYLYMHFNRTFWQKVEQFGWERMREEVLQLQKKQQELMKECLQGDKPVEANNIQDDSIRPFQYGQAKILGWVLKPDLDPLVKERCKRIITPELQYKDMLNVKQFPLSKHSVNPGSGTKLLLNQTVLLAGKEQGKHDSEMQTRLSQVNQDSNDQPNKAMR</sequence>
<evidence type="ECO:0000256" key="10">
    <source>
        <dbReference type="SAM" id="MobiDB-lite"/>
    </source>
</evidence>
<evidence type="ECO:0000313" key="12">
    <source>
        <dbReference type="Proteomes" id="UP000515159"/>
    </source>
</evidence>
<dbReference type="InterPro" id="IPR009729">
    <property type="entry name" value="Gal-3-0_sulfotransfrase"/>
</dbReference>
<evidence type="ECO:0000256" key="9">
    <source>
        <dbReference type="ARBA" id="ARBA00023180"/>
    </source>
</evidence>
<evidence type="ECO:0000256" key="4">
    <source>
        <dbReference type="ARBA" id="ARBA00022692"/>
    </source>
</evidence>
<feature type="compositionally biased region" description="Polar residues" evidence="10">
    <location>
        <begin position="454"/>
        <end position="473"/>
    </location>
</feature>
<comment type="subcellular location">
    <subcellularLocation>
        <location evidence="1">Golgi apparatus membrane</location>
        <topology evidence="1">Single-pass type II membrane protein</topology>
    </subcellularLocation>
</comment>
<organism evidence="12 13">
    <name type="scientific">Geotrypetes seraphini</name>
    <name type="common">Gaboon caecilian</name>
    <name type="synonym">Caecilia seraphini</name>
    <dbReference type="NCBI Taxonomy" id="260995"/>
    <lineage>
        <taxon>Eukaryota</taxon>
        <taxon>Metazoa</taxon>
        <taxon>Chordata</taxon>
        <taxon>Craniata</taxon>
        <taxon>Vertebrata</taxon>
        <taxon>Euteleostomi</taxon>
        <taxon>Amphibia</taxon>
        <taxon>Gymnophiona</taxon>
        <taxon>Geotrypetes</taxon>
    </lineage>
</organism>
<dbReference type="RefSeq" id="XP_033781223.1">
    <property type="nucleotide sequence ID" value="XM_033925332.1"/>
</dbReference>
<evidence type="ECO:0000256" key="5">
    <source>
        <dbReference type="ARBA" id="ARBA00022968"/>
    </source>
</evidence>
<evidence type="ECO:0000256" key="7">
    <source>
        <dbReference type="ARBA" id="ARBA00023034"/>
    </source>
</evidence>
<dbReference type="PANTHER" id="PTHR14647">
    <property type="entry name" value="GALACTOSE-3-O-SULFOTRANSFERASE"/>
    <property type="match status" value="1"/>
</dbReference>
<proteinExistence type="inferred from homology"/>
<dbReference type="FunCoup" id="A0A6P8Q293">
    <property type="interactions" value="97"/>
</dbReference>
<dbReference type="InParanoid" id="A0A6P8Q293"/>
<keyword evidence="4 11" id="KW-0812">Transmembrane</keyword>
<comment type="similarity">
    <text evidence="2">Belongs to the galactose-3-O-sulfotransferase family.</text>
</comment>
<keyword evidence="12" id="KW-1185">Reference proteome</keyword>
<dbReference type="PANTHER" id="PTHR14647:SF57">
    <property type="entry name" value="GALACTOSE-3-O-SULFOTRANSFERASE 4"/>
    <property type="match status" value="1"/>
</dbReference>
<feature type="transmembrane region" description="Helical" evidence="11">
    <location>
        <begin position="31"/>
        <end position="52"/>
    </location>
</feature>
<accession>A0A6P8Q293</accession>
<evidence type="ECO:0000256" key="2">
    <source>
        <dbReference type="ARBA" id="ARBA00008124"/>
    </source>
</evidence>
<keyword evidence="6 11" id="KW-1133">Transmembrane helix</keyword>
<evidence type="ECO:0000256" key="3">
    <source>
        <dbReference type="ARBA" id="ARBA00022679"/>
    </source>
</evidence>
<dbReference type="OrthoDB" id="514299at2759"/>
<evidence type="ECO:0000256" key="11">
    <source>
        <dbReference type="SAM" id="Phobius"/>
    </source>
</evidence>
<name>A0A6P8Q293_GEOSA</name>
<keyword evidence="3" id="KW-0808">Transferase</keyword>
<dbReference type="CTD" id="79690"/>
<keyword evidence="5" id="KW-0735">Signal-anchor</keyword>
<dbReference type="InterPro" id="IPR027417">
    <property type="entry name" value="P-loop_NTPase"/>
</dbReference>
<dbReference type="GO" id="GO:0009247">
    <property type="term" value="P:glycolipid biosynthetic process"/>
    <property type="evidence" value="ECO:0007669"/>
    <property type="project" value="InterPro"/>
</dbReference>
<dbReference type="GO" id="GO:0001733">
    <property type="term" value="F:galactosylceramide sulfotransferase activity"/>
    <property type="evidence" value="ECO:0007669"/>
    <property type="project" value="InterPro"/>
</dbReference>
<keyword evidence="7" id="KW-0333">Golgi apparatus</keyword>
<protein>
    <submittedName>
        <fullName evidence="13">Galactose-3-O-sulfotransferase 4 isoform X1</fullName>
    </submittedName>
</protein>
<dbReference type="GO" id="GO:0000139">
    <property type="term" value="C:Golgi membrane"/>
    <property type="evidence" value="ECO:0007669"/>
    <property type="project" value="UniProtKB-SubCell"/>
</dbReference>
<dbReference type="GeneID" id="117350764"/>
<evidence type="ECO:0000256" key="1">
    <source>
        <dbReference type="ARBA" id="ARBA00004323"/>
    </source>
</evidence>
<evidence type="ECO:0000313" key="13">
    <source>
        <dbReference type="RefSeq" id="XP_033781223.1"/>
    </source>
</evidence>
<dbReference type="Proteomes" id="UP000515159">
    <property type="component" value="Chromosome 16"/>
</dbReference>
<gene>
    <name evidence="13" type="primary">GAL3ST4</name>
</gene>
<dbReference type="SUPFAM" id="SSF52540">
    <property type="entry name" value="P-loop containing nucleoside triphosphate hydrolases"/>
    <property type="match status" value="1"/>
</dbReference>